<organism evidence="2">
    <name type="scientific">Tepidanaerobacter syntrophicus</name>
    <dbReference type="NCBI Taxonomy" id="224999"/>
    <lineage>
        <taxon>Bacteria</taxon>
        <taxon>Bacillati</taxon>
        <taxon>Bacillota</taxon>
        <taxon>Clostridia</taxon>
        <taxon>Thermosediminibacterales</taxon>
        <taxon>Tepidanaerobacteraceae</taxon>
        <taxon>Tepidanaerobacter</taxon>
    </lineage>
</organism>
<keyword evidence="3" id="KW-1185">Reference proteome</keyword>
<accession>A0A0U9HFP2</accession>
<evidence type="ECO:0008006" key="4">
    <source>
        <dbReference type="Google" id="ProtNLM"/>
    </source>
</evidence>
<dbReference type="EMBL" id="DF977002">
    <property type="protein sequence ID" value="GAQ25641.1"/>
    <property type="molecule type" value="Genomic_DNA"/>
</dbReference>
<keyword evidence="1" id="KW-0812">Transmembrane</keyword>
<dbReference type="Proteomes" id="UP000062160">
    <property type="component" value="Unassembled WGS sequence"/>
</dbReference>
<name>A0A0U9HFP2_9FIRM</name>
<reference evidence="2" key="1">
    <citation type="journal article" date="2016" name="Genome Announc.">
        <title>Draft Genome Sequence of the Syntrophic Lactate-Degrading Bacterium Tepidanaerobacter syntrophicus JLT.</title>
        <authorList>
            <person name="Matsuura N."/>
            <person name="Ohashi A."/>
            <person name="Tourlousse D.M."/>
            <person name="Sekiguchi Y."/>
        </authorList>
    </citation>
    <scope>NUCLEOTIDE SEQUENCE [LARGE SCALE GENOMIC DNA]</scope>
    <source>
        <strain evidence="2">JL</strain>
    </source>
</reference>
<dbReference type="OrthoDB" id="1729963at2"/>
<evidence type="ECO:0000313" key="3">
    <source>
        <dbReference type="Proteomes" id="UP000062160"/>
    </source>
</evidence>
<dbReference type="AlphaFoldDB" id="A0A0U9HFP2"/>
<feature type="transmembrane region" description="Helical" evidence="1">
    <location>
        <begin position="6"/>
        <end position="27"/>
    </location>
</feature>
<keyword evidence="1" id="KW-0472">Membrane</keyword>
<evidence type="ECO:0000256" key="1">
    <source>
        <dbReference type="SAM" id="Phobius"/>
    </source>
</evidence>
<evidence type="ECO:0000313" key="2">
    <source>
        <dbReference type="EMBL" id="GAQ25641.1"/>
    </source>
</evidence>
<protein>
    <recommendedName>
        <fullName evidence="4">Type 4 fimbrial biogenesis protein PilX N-terminal domain-containing protein</fullName>
    </recommendedName>
</protein>
<sequence length="144" mass="16086">MRNNSGYVLVIVLFVCAITTTLAISLLNIASSEYMMGCYARDYTMAYYLAEAGVQEALSALKNDPYYRGANNWKALGEGRYKTKIASKGTDSLTVTSTGKVRKAEAVLTVYVDLYIETDPEIYPDPPYMNTEIRVTSWNFYGPI</sequence>
<keyword evidence="1" id="KW-1133">Transmembrane helix</keyword>
<dbReference type="RefSeq" id="WP_059033043.1">
    <property type="nucleotide sequence ID" value="NZ_DF977002.1"/>
</dbReference>
<gene>
    <name evidence="2" type="ORF">TSYNT_8177</name>
</gene>
<proteinExistence type="predicted"/>
<dbReference type="STRING" id="224999.GCA_001485475_01677"/>